<dbReference type="EMBL" id="CAJVPZ010014154">
    <property type="protein sequence ID" value="CAG8655246.1"/>
    <property type="molecule type" value="Genomic_DNA"/>
</dbReference>
<dbReference type="OrthoDB" id="206452at2759"/>
<dbReference type="Gene3D" id="1.10.357.40">
    <property type="entry name" value="YbiA-like"/>
    <property type="match status" value="1"/>
</dbReference>
<proteinExistence type="predicted"/>
<evidence type="ECO:0000313" key="3">
    <source>
        <dbReference type="Proteomes" id="UP000789396"/>
    </source>
</evidence>
<dbReference type="CDD" id="cd15457">
    <property type="entry name" value="NADAR"/>
    <property type="match status" value="1"/>
</dbReference>
<dbReference type="InterPro" id="IPR037238">
    <property type="entry name" value="YbiA-like_sf"/>
</dbReference>
<comment type="caution">
    <text evidence="2">The sequence shown here is derived from an EMBL/GenBank/DDBJ whole genome shotgun (WGS) entry which is preliminary data.</text>
</comment>
<protein>
    <submittedName>
        <fullName evidence="2">6653_t:CDS:1</fullName>
    </submittedName>
</protein>
<dbReference type="InterPro" id="IPR012816">
    <property type="entry name" value="NADAR"/>
</dbReference>
<feature type="region of interest" description="Disordered" evidence="1">
    <location>
        <begin position="255"/>
        <end position="285"/>
    </location>
</feature>
<dbReference type="AlphaFoldDB" id="A0A9N9DWH9"/>
<evidence type="ECO:0000313" key="2">
    <source>
        <dbReference type="EMBL" id="CAG8655246.1"/>
    </source>
</evidence>
<name>A0A9N9DWH9_9GLOM</name>
<feature type="compositionally biased region" description="Polar residues" evidence="1">
    <location>
        <begin position="255"/>
        <end position="264"/>
    </location>
</feature>
<keyword evidence="3" id="KW-1185">Reference proteome</keyword>
<sequence length="416" mass="47416">ATKDNQMVKVIKFYHCWDKTKEGSKTKNEYFYLTNFVTEFPISTAIPSQLDKYGRIESNSKEFEHLYQALKFSNNIEGSKKMEKIRLQSTPEKALDKARIKLKFTQHSRLAEKLLNTGYAILIENTQNSNGSDGRGQNWLGRILMETRSLLRIERGLGKTDGKIEEKLKRHLEGKDYKEYVELENKIINFALSGVDPMLEGLRNSPPAFSIGLSSYNEEKLESSTKERENTLPFVIDAVDSGSVASQSEKKDFISYSSSPPTLSRENKHCSPEPFPLENEAETPPKPIISQTSSSPVPDWLLENTLQKEEGQTEYTLLPLIHKKYSLATANKEELAKTLNDFLASKYESLGKEAQKNLNGHKKLIQRDQNSLLKEVAGEGEKEENKEITELRKKISFLSNQLEYALKPQLQDLKAR</sequence>
<accession>A0A9N9DWH9</accession>
<feature type="non-terminal residue" evidence="2">
    <location>
        <position position="416"/>
    </location>
</feature>
<gene>
    <name evidence="2" type="ORF">RFULGI_LOCUS8635</name>
</gene>
<evidence type="ECO:0000256" key="1">
    <source>
        <dbReference type="SAM" id="MobiDB-lite"/>
    </source>
</evidence>
<organism evidence="2 3">
    <name type="scientific">Racocetra fulgida</name>
    <dbReference type="NCBI Taxonomy" id="60492"/>
    <lineage>
        <taxon>Eukaryota</taxon>
        <taxon>Fungi</taxon>
        <taxon>Fungi incertae sedis</taxon>
        <taxon>Mucoromycota</taxon>
        <taxon>Glomeromycotina</taxon>
        <taxon>Glomeromycetes</taxon>
        <taxon>Diversisporales</taxon>
        <taxon>Gigasporaceae</taxon>
        <taxon>Racocetra</taxon>
    </lineage>
</organism>
<reference evidence="2" key="1">
    <citation type="submission" date="2021-06" db="EMBL/GenBank/DDBJ databases">
        <authorList>
            <person name="Kallberg Y."/>
            <person name="Tangrot J."/>
            <person name="Rosling A."/>
        </authorList>
    </citation>
    <scope>NUCLEOTIDE SEQUENCE</scope>
    <source>
        <strain evidence="2">IN212</strain>
    </source>
</reference>
<dbReference type="SUPFAM" id="SSF143990">
    <property type="entry name" value="YbiA-like"/>
    <property type="match status" value="1"/>
</dbReference>
<dbReference type="Proteomes" id="UP000789396">
    <property type="component" value="Unassembled WGS sequence"/>
</dbReference>